<reference evidence="2 3" key="1">
    <citation type="submission" date="2017-03" db="EMBL/GenBank/DDBJ databases">
        <title>Genome Survey of Euroglyphus maynei.</title>
        <authorList>
            <person name="Arlian L.G."/>
            <person name="Morgan M.S."/>
            <person name="Rider S.D."/>
        </authorList>
    </citation>
    <scope>NUCLEOTIDE SEQUENCE [LARGE SCALE GENOMIC DNA]</scope>
    <source>
        <strain evidence="2">Arlian Lab</strain>
        <tissue evidence="2">Whole body</tissue>
    </source>
</reference>
<accession>A0A1Y3AYB7</accession>
<dbReference type="AlphaFoldDB" id="A0A1Y3AYB7"/>
<dbReference type="EMBL" id="MUJZ01056369">
    <property type="protein sequence ID" value="OTF72396.1"/>
    <property type="molecule type" value="Genomic_DNA"/>
</dbReference>
<feature type="transmembrane region" description="Helical" evidence="1">
    <location>
        <begin position="101"/>
        <end position="122"/>
    </location>
</feature>
<dbReference type="Proteomes" id="UP000194236">
    <property type="component" value="Unassembled WGS sequence"/>
</dbReference>
<name>A0A1Y3AYB7_EURMA</name>
<keyword evidence="1" id="KW-1133">Transmembrane helix</keyword>
<feature type="transmembrane region" description="Helical" evidence="1">
    <location>
        <begin position="228"/>
        <end position="252"/>
    </location>
</feature>
<keyword evidence="1" id="KW-0472">Membrane</keyword>
<proteinExistence type="predicted"/>
<feature type="transmembrane region" description="Helical" evidence="1">
    <location>
        <begin position="258"/>
        <end position="280"/>
    </location>
</feature>
<evidence type="ECO:0000256" key="1">
    <source>
        <dbReference type="SAM" id="Phobius"/>
    </source>
</evidence>
<protein>
    <submittedName>
        <fullName evidence="2">Uncharacterized protein</fullName>
    </submittedName>
</protein>
<keyword evidence="1" id="KW-0812">Transmembrane</keyword>
<organism evidence="2 3">
    <name type="scientific">Euroglyphus maynei</name>
    <name type="common">Mayne's house dust mite</name>
    <dbReference type="NCBI Taxonomy" id="6958"/>
    <lineage>
        <taxon>Eukaryota</taxon>
        <taxon>Metazoa</taxon>
        <taxon>Ecdysozoa</taxon>
        <taxon>Arthropoda</taxon>
        <taxon>Chelicerata</taxon>
        <taxon>Arachnida</taxon>
        <taxon>Acari</taxon>
        <taxon>Acariformes</taxon>
        <taxon>Sarcoptiformes</taxon>
        <taxon>Astigmata</taxon>
        <taxon>Psoroptidia</taxon>
        <taxon>Analgoidea</taxon>
        <taxon>Pyroglyphidae</taxon>
        <taxon>Pyroglyphinae</taxon>
        <taxon>Euroglyphus</taxon>
    </lineage>
</organism>
<feature type="non-terminal residue" evidence="2">
    <location>
        <position position="345"/>
    </location>
</feature>
<dbReference type="OrthoDB" id="6512143at2759"/>
<feature type="transmembrane region" description="Helical" evidence="1">
    <location>
        <begin position="66"/>
        <end position="89"/>
    </location>
</feature>
<keyword evidence="3" id="KW-1185">Reference proteome</keyword>
<sequence>MNILDLEIKIWQKFMENKYYRIIHNNINNLYHYDEIIRKNYHPLLAAHLNENEKIKKSNEKIRRPFWNVIVPVVYLIWPDIVNVHPFFLMVPSMTPANIRIYCSTMSSIWAANYIVLVFYGLSTKLSDFQFLHILNLDKSNGRGLDYENLRRTRLFRDRSYQFSAFIFSIQFYLILKQKSLQRRMHRFYNRIMCVNRMPMPDRQYVFARMNQTFVELQKEIIFNNLQLARFLSILFAGCSIALTYLTCVLFLATMPILFVILYIIIYIAHLMSLSTFIYYGSQIENLNKDFLRYNRKCLSLTNERQFVNNRYLYKHETFTSTMLEHPIGMRLMNGSVITSRTQVE</sequence>
<evidence type="ECO:0000313" key="3">
    <source>
        <dbReference type="Proteomes" id="UP000194236"/>
    </source>
</evidence>
<evidence type="ECO:0000313" key="2">
    <source>
        <dbReference type="EMBL" id="OTF72396.1"/>
    </source>
</evidence>
<gene>
    <name evidence="2" type="ORF">BLA29_003045</name>
</gene>
<comment type="caution">
    <text evidence="2">The sequence shown here is derived from an EMBL/GenBank/DDBJ whole genome shotgun (WGS) entry which is preliminary data.</text>
</comment>